<dbReference type="GeneID" id="44132951"/>
<gene>
    <name evidence="3" type="ORF">BRX40_10305</name>
    <name evidence="4" type="ORF">CA257_13780</name>
    <name evidence="5" type="ORF">DAH66_03990</name>
</gene>
<dbReference type="Pfam" id="PF08327">
    <property type="entry name" value="AHSA1"/>
    <property type="match status" value="1"/>
</dbReference>
<feature type="domain" description="Activator of Hsp90 ATPase homologue 1/2-like C-terminal" evidence="2">
    <location>
        <begin position="21"/>
        <end position="157"/>
    </location>
</feature>
<reference evidence="6" key="2">
    <citation type="submission" date="2016-12" db="EMBL/GenBank/DDBJ databases">
        <title>Whole genome sequencing of Sphingomonas sp. ABOJV.</title>
        <authorList>
            <person name="Conlan S."/>
            <person name="Thomas P.J."/>
            <person name="Mullikin J."/>
            <person name="Palmore T.N."/>
            <person name="Frank K.M."/>
            <person name="Segre J.A."/>
        </authorList>
    </citation>
    <scope>NUCLEOTIDE SEQUENCE [LARGE SCALE GENOMIC DNA]</scope>
    <source>
        <strain evidence="6">ABOJV</strain>
    </source>
</reference>
<dbReference type="RefSeq" id="WP_066577731.1">
    <property type="nucleotide sequence ID" value="NZ_CP018820.1"/>
</dbReference>
<dbReference type="Proteomes" id="UP000286681">
    <property type="component" value="Unassembled WGS sequence"/>
</dbReference>
<reference evidence="3" key="1">
    <citation type="submission" date="2016-12" db="EMBL/GenBank/DDBJ databases">
        <title>Whole genome sequencing of Sphingomonas koreensis.</title>
        <authorList>
            <person name="Conlan S."/>
            <person name="Thomas P.J."/>
            <person name="Mullikin J."/>
            <person name="Palmore T.N."/>
            <person name="Frank K.M."/>
            <person name="Segre J.A."/>
        </authorList>
    </citation>
    <scope>NUCLEOTIDE SEQUENCE</scope>
    <source>
        <strain evidence="3">ABOJV</strain>
    </source>
</reference>
<dbReference type="OrthoDB" id="9805228at2"/>
<evidence type="ECO:0000313" key="3">
    <source>
        <dbReference type="EMBL" id="APR52763.1"/>
    </source>
</evidence>
<comment type="similarity">
    <text evidence="1">Belongs to the AHA1 family.</text>
</comment>
<reference evidence="7 8" key="3">
    <citation type="submission" date="2018-07" db="EMBL/GenBank/DDBJ databases">
        <title>Genomic and Epidemiologic Investigation of an Indolent Hospital Outbreak.</title>
        <authorList>
            <person name="Johnson R.C."/>
            <person name="Deming C."/>
            <person name="Conlan S."/>
            <person name="Zellmer C.J."/>
            <person name="Michelin A.V."/>
            <person name="Lee-Lin S."/>
            <person name="Thomas P.J."/>
            <person name="Park M."/>
            <person name="Weingarten R.A."/>
            <person name="Less J."/>
            <person name="Dekker J.P."/>
            <person name="Frank K.M."/>
            <person name="Musser K.A."/>
            <person name="Mcquiston J.R."/>
            <person name="Henderson D.K."/>
            <person name="Lau A.F."/>
            <person name="Palmore T.N."/>
            <person name="Segre J.A."/>
        </authorList>
    </citation>
    <scope>NUCLEOTIDE SEQUENCE [LARGE SCALE GENOMIC DNA]</scope>
    <source>
        <strain evidence="5 8">SK-CDC1_0717</strain>
        <strain evidence="4 7">SK-NIH.Env10_0317</strain>
    </source>
</reference>
<protein>
    <submittedName>
        <fullName evidence="3">Polyketide cyclase</fullName>
    </submittedName>
</protein>
<dbReference type="EMBL" id="CP018820">
    <property type="protein sequence ID" value="APR52763.1"/>
    <property type="molecule type" value="Genomic_DNA"/>
</dbReference>
<evidence type="ECO:0000313" key="4">
    <source>
        <dbReference type="EMBL" id="RSV01774.1"/>
    </source>
</evidence>
<dbReference type="STRING" id="93064.BRX40_10305"/>
<accession>A0A1L6JA10</accession>
<keyword evidence="6" id="KW-1185">Reference proteome</keyword>
<dbReference type="Proteomes" id="UP000185161">
    <property type="component" value="Chromosome"/>
</dbReference>
<dbReference type="Gene3D" id="3.30.530.20">
    <property type="match status" value="1"/>
</dbReference>
<organism evidence="3 6">
    <name type="scientific">Sphingomonas koreensis</name>
    <dbReference type="NCBI Taxonomy" id="93064"/>
    <lineage>
        <taxon>Bacteria</taxon>
        <taxon>Pseudomonadati</taxon>
        <taxon>Pseudomonadota</taxon>
        <taxon>Alphaproteobacteria</taxon>
        <taxon>Sphingomonadales</taxon>
        <taxon>Sphingomonadaceae</taxon>
        <taxon>Sphingomonas</taxon>
    </lineage>
</organism>
<dbReference type="AlphaFoldDB" id="A0A1L6JA10"/>
<evidence type="ECO:0000313" key="8">
    <source>
        <dbReference type="Proteomes" id="UP000287746"/>
    </source>
</evidence>
<evidence type="ECO:0000313" key="7">
    <source>
        <dbReference type="Proteomes" id="UP000286681"/>
    </source>
</evidence>
<dbReference type="Proteomes" id="UP000287746">
    <property type="component" value="Unassembled WGS sequence"/>
</dbReference>
<dbReference type="EMBL" id="QQWO01000011">
    <property type="protein sequence ID" value="RSV01774.1"/>
    <property type="molecule type" value="Genomic_DNA"/>
</dbReference>
<dbReference type="InterPro" id="IPR023393">
    <property type="entry name" value="START-like_dom_sf"/>
</dbReference>
<evidence type="ECO:0000313" key="5">
    <source>
        <dbReference type="EMBL" id="RSY88627.1"/>
    </source>
</evidence>
<evidence type="ECO:0000313" key="6">
    <source>
        <dbReference type="Proteomes" id="UP000185161"/>
    </source>
</evidence>
<dbReference type="CDD" id="cd08896">
    <property type="entry name" value="SRPBCC_CalC_Aha1-like_3"/>
    <property type="match status" value="1"/>
</dbReference>
<proteinExistence type="inferred from homology"/>
<evidence type="ECO:0000256" key="1">
    <source>
        <dbReference type="ARBA" id="ARBA00006817"/>
    </source>
</evidence>
<name>A0A1L6JA10_9SPHN</name>
<dbReference type="EMBL" id="QQYZ01000003">
    <property type="protein sequence ID" value="RSY88627.1"/>
    <property type="molecule type" value="Genomic_DNA"/>
</dbReference>
<sequence length="162" mass="18353">MTSPLVKPDPKLDLVLERDIDVPVELVWEAWTDPESIRQWFVPKPWVITECEVDLRPGGVFRSVMRSPEGEEFPNIGCYLDIVPMQRLIFTDTLLPGFRPSPKPFFTAGLYLEPNGKGGTRYTAMAIHGSEETRQTHEQMGFHDGWGTVVDQMVAHIKASLN</sequence>
<dbReference type="SUPFAM" id="SSF55961">
    <property type="entry name" value="Bet v1-like"/>
    <property type="match status" value="1"/>
</dbReference>
<evidence type="ECO:0000259" key="2">
    <source>
        <dbReference type="Pfam" id="PF08327"/>
    </source>
</evidence>
<dbReference type="InterPro" id="IPR013538">
    <property type="entry name" value="ASHA1/2-like_C"/>
</dbReference>
<dbReference type="KEGG" id="skr:BRX40_10305"/>